<evidence type="ECO:0000259" key="2">
    <source>
        <dbReference type="Pfam" id="PF00924"/>
    </source>
</evidence>
<feature type="domain" description="Mechanosensitive ion channel MscS" evidence="2">
    <location>
        <begin position="68"/>
        <end position="133"/>
    </location>
</feature>
<dbReference type="GO" id="GO:0055085">
    <property type="term" value="P:transmembrane transport"/>
    <property type="evidence" value="ECO:0007669"/>
    <property type="project" value="InterPro"/>
</dbReference>
<keyword evidence="4" id="KW-1185">Reference proteome</keyword>
<dbReference type="EMBL" id="WLYK01000001">
    <property type="protein sequence ID" value="MTD13316.1"/>
    <property type="molecule type" value="Genomic_DNA"/>
</dbReference>
<name>A0A7K1FGW7_9ACTN</name>
<keyword evidence="1" id="KW-0472">Membrane</keyword>
<keyword evidence="1" id="KW-0812">Transmembrane</keyword>
<dbReference type="PANTHER" id="PTHR30566">
    <property type="entry name" value="YNAI-RELATED MECHANOSENSITIVE ION CHANNEL"/>
    <property type="match status" value="1"/>
</dbReference>
<gene>
    <name evidence="3" type="ORF">GIS00_05050</name>
</gene>
<accession>A0A7K1FGW7</accession>
<proteinExistence type="predicted"/>
<dbReference type="InterPro" id="IPR006685">
    <property type="entry name" value="MscS_channel_2nd"/>
</dbReference>
<evidence type="ECO:0000256" key="1">
    <source>
        <dbReference type="SAM" id="Phobius"/>
    </source>
</evidence>
<dbReference type="Proteomes" id="UP000460221">
    <property type="component" value="Unassembled WGS sequence"/>
</dbReference>
<dbReference type="Gene3D" id="1.10.287.1260">
    <property type="match status" value="1"/>
</dbReference>
<organism evidence="3 4">
    <name type="scientific">Nakamurella alba</name>
    <dbReference type="NCBI Taxonomy" id="2665158"/>
    <lineage>
        <taxon>Bacteria</taxon>
        <taxon>Bacillati</taxon>
        <taxon>Actinomycetota</taxon>
        <taxon>Actinomycetes</taxon>
        <taxon>Nakamurellales</taxon>
        <taxon>Nakamurellaceae</taxon>
        <taxon>Nakamurella</taxon>
    </lineage>
</organism>
<dbReference type="InterPro" id="IPR010920">
    <property type="entry name" value="LSM_dom_sf"/>
</dbReference>
<feature type="transmembrane region" description="Helical" evidence="1">
    <location>
        <begin position="45"/>
        <end position="64"/>
    </location>
</feature>
<dbReference type="SUPFAM" id="SSF50182">
    <property type="entry name" value="Sm-like ribonucleoproteins"/>
    <property type="match status" value="1"/>
</dbReference>
<sequence length="250" mass="27101">MSREGNRQIRRIRTQITLVRRIVVAALVVLGLGAALLTFPGARIAGAGVLTSAGLISIVAGLAAQSALANVFAGIQLAFTDAIRVDDVVVVEGRFGNIDEITLTYVVVRVWDERSLILPSTYFTTTPFENLTRQQAGMLGTVELDLDWTVPVDDVRARLREHLAGNSRWDERVGIVQVTDAVSSYVRVRILVSAADSPNLFDLRCDIREDLVLFLQQHHPAALPRLRVVPGVPPLPGTVPAQQASPVTVG</sequence>
<protein>
    <submittedName>
        <fullName evidence="3">Mechanosensitive ion channel</fullName>
    </submittedName>
</protein>
<evidence type="ECO:0000313" key="3">
    <source>
        <dbReference type="EMBL" id="MTD13316.1"/>
    </source>
</evidence>
<keyword evidence="1" id="KW-1133">Transmembrane helix</keyword>
<dbReference type="PANTHER" id="PTHR30566:SF25">
    <property type="entry name" value="INNER MEMBRANE PROTEIN"/>
    <property type="match status" value="1"/>
</dbReference>
<dbReference type="AlphaFoldDB" id="A0A7K1FGW7"/>
<reference evidence="3 4" key="1">
    <citation type="submission" date="2019-11" db="EMBL/GenBank/DDBJ databases">
        <authorList>
            <person name="Jiang L.-Q."/>
        </authorList>
    </citation>
    <scope>NUCLEOTIDE SEQUENCE [LARGE SCALE GENOMIC DNA]</scope>
    <source>
        <strain evidence="3 4">YIM 132087</strain>
    </source>
</reference>
<comment type="caution">
    <text evidence="3">The sequence shown here is derived from an EMBL/GenBank/DDBJ whole genome shotgun (WGS) entry which is preliminary data.</text>
</comment>
<evidence type="ECO:0000313" key="4">
    <source>
        <dbReference type="Proteomes" id="UP000460221"/>
    </source>
</evidence>
<dbReference type="Pfam" id="PF00924">
    <property type="entry name" value="MS_channel_2nd"/>
    <property type="match status" value="1"/>
</dbReference>
<dbReference type="GO" id="GO:0016020">
    <property type="term" value="C:membrane"/>
    <property type="evidence" value="ECO:0007669"/>
    <property type="project" value="InterPro"/>
</dbReference>
<feature type="transmembrane region" description="Helical" evidence="1">
    <location>
        <begin position="21"/>
        <end position="39"/>
    </location>
</feature>